<evidence type="ECO:0000256" key="3">
    <source>
        <dbReference type="ARBA" id="ARBA00022793"/>
    </source>
</evidence>
<evidence type="ECO:0000256" key="9">
    <source>
        <dbReference type="ARBA" id="ARBA00023270"/>
    </source>
</evidence>
<keyword evidence="3" id="KW-0210">Decarboxylase</keyword>
<dbReference type="GO" id="GO:0008295">
    <property type="term" value="P:spermidine biosynthetic process"/>
    <property type="evidence" value="ECO:0007669"/>
    <property type="project" value="UniProtKB-KW"/>
</dbReference>
<evidence type="ECO:0000256" key="1">
    <source>
        <dbReference type="ARBA" id="ARBA00001928"/>
    </source>
</evidence>
<evidence type="ECO:0000256" key="7">
    <source>
        <dbReference type="ARBA" id="ARBA00023145"/>
    </source>
</evidence>
<comment type="cofactor">
    <cofactor evidence="1">
        <name>pyruvate</name>
        <dbReference type="ChEBI" id="CHEBI:15361"/>
    </cofactor>
</comment>
<dbReference type="PANTHER" id="PTHR33866">
    <property type="entry name" value="S-ADENOSYLMETHIONINE DECARBOXYLASE PROENZYME"/>
    <property type="match status" value="1"/>
</dbReference>
<evidence type="ECO:0000256" key="2">
    <source>
        <dbReference type="ARBA" id="ARBA00022691"/>
    </source>
</evidence>
<keyword evidence="2" id="KW-0949">S-adenosyl-L-methionine</keyword>
<dbReference type="EMBL" id="QOUI01000010">
    <property type="protein sequence ID" value="RCK68591.1"/>
    <property type="molecule type" value="Genomic_DNA"/>
</dbReference>
<keyword evidence="5" id="KW-0745">Spermidine biosynthesis</keyword>
<dbReference type="InterPro" id="IPR003826">
    <property type="entry name" value="AdoMetDC_fam_prok"/>
</dbReference>
<dbReference type="RefSeq" id="WP_114127562.1">
    <property type="nucleotide sequence ID" value="NZ_QOUI01000010.1"/>
</dbReference>
<protein>
    <submittedName>
        <fullName evidence="11">Adenosylmethionine decarboxylase</fullName>
        <ecNumber evidence="11">4.1.1.50</ecNumber>
    </submittedName>
</protein>
<accession>A0A367YUD9</accession>
<dbReference type="GO" id="GO:0004014">
    <property type="term" value="F:adenosylmethionine decarboxylase activity"/>
    <property type="evidence" value="ECO:0007669"/>
    <property type="project" value="UniProtKB-EC"/>
</dbReference>
<evidence type="ECO:0000256" key="8">
    <source>
        <dbReference type="ARBA" id="ARBA00023239"/>
    </source>
</evidence>
<reference evidence="11 12" key="1">
    <citation type="submission" date="2018-07" db="EMBL/GenBank/DDBJ databases">
        <title>Desertimonas flava gen. nov. sp. nov.</title>
        <authorList>
            <person name="Liu S."/>
        </authorList>
    </citation>
    <scope>NUCLEOTIDE SEQUENCE [LARGE SCALE GENOMIC DNA]</scope>
    <source>
        <strain evidence="11 12">16Sb5-5</strain>
    </source>
</reference>
<dbReference type="AlphaFoldDB" id="A0A367YUD9"/>
<evidence type="ECO:0000313" key="12">
    <source>
        <dbReference type="Proteomes" id="UP000252770"/>
    </source>
</evidence>
<dbReference type="NCBIfam" id="TIGR03330">
    <property type="entry name" value="SAM_DCase_Bsu"/>
    <property type="match status" value="1"/>
</dbReference>
<dbReference type="PANTHER" id="PTHR33866:SF2">
    <property type="entry name" value="S-ADENOSYLMETHIONINE DECARBOXYLASE PROENZYME"/>
    <property type="match status" value="1"/>
</dbReference>
<comment type="caution">
    <text evidence="11">The sequence shown here is derived from an EMBL/GenBank/DDBJ whole genome shotgun (WGS) entry which is preliminary data.</text>
</comment>
<evidence type="ECO:0000256" key="5">
    <source>
        <dbReference type="ARBA" id="ARBA00023066"/>
    </source>
</evidence>
<proteinExistence type="predicted"/>
<keyword evidence="4" id="KW-0068">Autocatalytic cleavage</keyword>
<dbReference type="Proteomes" id="UP000252770">
    <property type="component" value="Unassembled WGS sequence"/>
</dbReference>
<keyword evidence="6" id="KW-0620">Polyamine biosynthesis</keyword>
<dbReference type="InterPro" id="IPR016067">
    <property type="entry name" value="S-AdoMet_deCO2ase_core"/>
</dbReference>
<keyword evidence="8 11" id="KW-0456">Lyase</keyword>
<sequence length="114" mass="12247">MVPARNTVHLFEVGAADAARLDDLDGVRAVLAEVVEGAGLTPLGETSHRFQPQGLSIAVLLAESHIAVHTWPEQGTAYVTLTTCREPDADFTARTVALLRERFGAAAVDVRELR</sequence>
<dbReference type="Gene3D" id="3.60.90.10">
    <property type="entry name" value="S-adenosylmethionine decarboxylase"/>
    <property type="match status" value="1"/>
</dbReference>
<evidence type="ECO:0000256" key="10">
    <source>
        <dbReference type="ARBA" id="ARBA00023317"/>
    </source>
</evidence>
<keyword evidence="7" id="KW-0865">Zymogen</keyword>
<evidence type="ECO:0000256" key="6">
    <source>
        <dbReference type="ARBA" id="ARBA00023115"/>
    </source>
</evidence>
<dbReference type="InterPro" id="IPR017716">
    <property type="entry name" value="S-AdoMet_deCOase_pro-enz"/>
</dbReference>
<dbReference type="Pfam" id="PF02675">
    <property type="entry name" value="AdoMet_dc"/>
    <property type="match status" value="1"/>
</dbReference>
<keyword evidence="9" id="KW-0704">Schiff base</keyword>
<organism evidence="11 12">
    <name type="scientific">Desertihabitans brevis</name>
    <dbReference type="NCBI Taxonomy" id="2268447"/>
    <lineage>
        <taxon>Bacteria</taxon>
        <taxon>Bacillati</taxon>
        <taxon>Actinomycetota</taxon>
        <taxon>Actinomycetes</taxon>
        <taxon>Propionibacteriales</taxon>
        <taxon>Propionibacteriaceae</taxon>
        <taxon>Desertihabitans</taxon>
    </lineage>
</organism>
<dbReference type="EC" id="4.1.1.50" evidence="11"/>
<evidence type="ECO:0000313" key="11">
    <source>
        <dbReference type="EMBL" id="RCK68591.1"/>
    </source>
</evidence>
<keyword evidence="10" id="KW-0670">Pyruvate</keyword>
<gene>
    <name evidence="11" type="primary">speD</name>
    <name evidence="11" type="ORF">DT076_15285</name>
</gene>
<dbReference type="GO" id="GO:0005829">
    <property type="term" value="C:cytosol"/>
    <property type="evidence" value="ECO:0007669"/>
    <property type="project" value="TreeGrafter"/>
</dbReference>
<name>A0A367YUD9_9ACTN</name>
<keyword evidence="12" id="KW-1185">Reference proteome</keyword>
<evidence type="ECO:0000256" key="4">
    <source>
        <dbReference type="ARBA" id="ARBA00022813"/>
    </source>
</evidence>
<dbReference type="SUPFAM" id="SSF56276">
    <property type="entry name" value="S-adenosylmethionine decarboxylase"/>
    <property type="match status" value="1"/>
</dbReference>